<gene>
    <name evidence="11" type="ORF">M8523_13540</name>
</gene>
<keyword evidence="2" id="KW-1003">Cell membrane</keyword>
<dbReference type="InterPro" id="IPR003856">
    <property type="entry name" value="LPS_length_determ_N"/>
</dbReference>
<evidence type="ECO:0000256" key="4">
    <source>
        <dbReference type="ARBA" id="ARBA00022741"/>
    </source>
</evidence>
<dbReference type="Proteomes" id="UP001165667">
    <property type="component" value="Unassembled WGS sequence"/>
</dbReference>
<protein>
    <submittedName>
        <fullName evidence="11">Wzz/FepE/Etk N-terminal domain-containing protein</fullName>
    </submittedName>
</protein>
<evidence type="ECO:0000259" key="9">
    <source>
        <dbReference type="Pfam" id="PF01656"/>
    </source>
</evidence>
<comment type="caution">
    <text evidence="11">The sequence shown here is derived from an EMBL/GenBank/DDBJ whole genome shotgun (WGS) entry which is preliminary data.</text>
</comment>
<sequence>MNYMDQAGHERLREAAADDAIFSSKARITLPEHDPALVSIGEMLQVLRRGKWIVLACLGVCLGVAGVYLYRTPPEYSASSQVILEPRRLTSQEAAAGISAALDSAQAESQMQVVKSERILSIVFDTLDLLHAPEFVHREPGLRQRLTDALSKFLPALKPSGGQQSKPDEERLIAFEAFSNRVSVRRIGQSYVLEISYRALSPAQAARLTNSITAAYIHSQIEQKVAAARRGAEFLEDRFAVLRQEEQTAADAIRDGAIPAMPFPDSDARVISAAREPLGKSYPQNAIVLVFAAAVGLLIGCGILAVRQSLDRRVRTASQIWRHFGLPCLSVLPVTKRRGRNRVPFDLVVCDAKAPFSQALRSAYTSIVTAGARQTTFRALGVVSWRTGEGKSTIAGNLAHFIAATGEKAVLIDADLQDPALSEVLAPEATAGLCEALGDHADLIALKPETLRRDLGFVPARSRFEPYRPNLFLGAPQVGRFINHLRDSGDVIVDLPAMVRSPHAQAICGFLDAVVLVVECGQTTIDEVAMAVRTLESAQAQLVGIVLNKGANRHGR</sequence>
<feature type="domain" description="Polysaccharide chain length determinant N-terminal" evidence="10">
    <location>
        <begin position="39"/>
        <end position="126"/>
    </location>
</feature>
<dbReference type="Pfam" id="PF02706">
    <property type="entry name" value="Wzz"/>
    <property type="match status" value="1"/>
</dbReference>
<reference evidence="11" key="1">
    <citation type="submission" date="2022-05" db="EMBL/GenBank/DDBJ databases">
        <authorList>
            <person name="Pankratov T."/>
        </authorList>
    </citation>
    <scope>NUCLEOTIDE SEQUENCE</scope>
    <source>
        <strain evidence="11">BP6-180914</strain>
    </source>
</reference>
<dbReference type="EMBL" id="JAMOIM010000008">
    <property type="protein sequence ID" value="MCW6509046.1"/>
    <property type="molecule type" value="Genomic_DNA"/>
</dbReference>
<evidence type="ECO:0000256" key="6">
    <source>
        <dbReference type="ARBA" id="ARBA00022989"/>
    </source>
</evidence>
<dbReference type="PANTHER" id="PTHR32309">
    <property type="entry name" value="TYROSINE-PROTEIN KINASE"/>
    <property type="match status" value="1"/>
</dbReference>
<dbReference type="InterPro" id="IPR027417">
    <property type="entry name" value="P-loop_NTPase"/>
</dbReference>
<evidence type="ECO:0000256" key="3">
    <source>
        <dbReference type="ARBA" id="ARBA00022692"/>
    </source>
</evidence>
<dbReference type="PANTHER" id="PTHR32309:SF13">
    <property type="entry name" value="FERRIC ENTEROBACTIN TRANSPORT PROTEIN FEPE"/>
    <property type="match status" value="1"/>
</dbReference>
<feature type="transmembrane region" description="Helical" evidence="8">
    <location>
        <begin position="286"/>
        <end position="306"/>
    </location>
</feature>
<dbReference type="Pfam" id="PF01656">
    <property type="entry name" value="CbiA"/>
    <property type="match status" value="1"/>
</dbReference>
<keyword evidence="7 8" id="KW-0472">Membrane</keyword>
<dbReference type="SUPFAM" id="SSF52540">
    <property type="entry name" value="P-loop containing nucleoside triphosphate hydrolases"/>
    <property type="match status" value="1"/>
</dbReference>
<feature type="domain" description="CobQ/CobB/MinD/ParA nucleotide binding" evidence="9">
    <location>
        <begin position="382"/>
        <end position="553"/>
    </location>
</feature>
<accession>A0AA42CKB2</accession>
<proteinExistence type="predicted"/>
<dbReference type="RefSeq" id="WP_282585413.1">
    <property type="nucleotide sequence ID" value="NZ_JAMOIM010000008.1"/>
</dbReference>
<evidence type="ECO:0000313" key="12">
    <source>
        <dbReference type="Proteomes" id="UP001165667"/>
    </source>
</evidence>
<keyword evidence="3 8" id="KW-0812">Transmembrane</keyword>
<evidence type="ECO:0000256" key="1">
    <source>
        <dbReference type="ARBA" id="ARBA00004651"/>
    </source>
</evidence>
<dbReference type="InterPro" id="IPR050445">
    <property type="entry name" value="Bact_polysacc_biosynth/exp"/>
</dbReference>
<keyword evidence="4" id="KW-0547">Nucleotide-binding</keyword>
<evidence type="ECO:0000256" key="8">
    <source>
        <dbReference type="SAM" id="Phobius"/>
    </source>
</evidence>
<keyword evidence="12" id="KW-1185">Reference proteome</keyword>
<keyword evidence="5" id="KW-0067">ATP-binding</keyword>
<evidence type="ECO:0000256" key="7">
    <source>
        <dbReference type="ARBA" id="ARBA00023136"/>
    </source>
</evidence>
<keyword evidence="6 8" id="KW-1133">Transmembrane helix</keyword>
<comment type="subcellular location">
    <subcellularLocation>
        <location evidence="1">Cell membrane</location>
        <topology evidence="1">Multi-pass membrane protein</topology>
    </subcellularLocation>
</comment>
<dbReference type="GO" id="GO:0005886">
    <property type="term" value="C:plasma membrane"/>
    <property type="evidence" value="ECO:0007669"/>
    <property type="project" value="UniProtKB-SubCell"/>
</dbReference>
<name>A0AA42CKB2_9HYPH</name>
<evidence type="ECO:0000256" key="2">
    <source>
        <dbReference type="ARBA" id="ARBA00022475"/>
    </source>
</evidence>
<feature type="transmembrane region" description="Helical" evidence="8">
    <location>
        <begin position="52"/>
        <end position="70"/>
    </location>
</feature>
<evidence type="ECO:0000313" key="11">
    <source>
        <dbReference type="EMBL" id="MCW6509046.1"/>
    </source>
</evidence>
<dbReference type="CDD" id="cd05387">
    <property type="entry name" value="BY-kinase"/>
    <property type="match status" value="1"/>
</dbReference>
<organism evidence="11 12">
    <name type="scientific">Lichenifustis flavocetrariae</name>
    <dbReference type="NCBI Taxonomy" id="2949735"/>
    <lineage>
        <taxon>Bacteria</taxon>
        <taxon>Pseudomonadati</taxon>
        <taxon>Pseudomonadota</taxon>
        <taxon>Alphaproteobacteria</taxon>
        <taxon>Hyphomicrobiales</taxon>
        <taxon>Lichenihabitantaceae</taxon>
        <taxon>Lichenifustis</taxon>
    </lineage>
</organism>
<dbReference type="InterPro" id="IPR002586">
    <property type="entry name" value="CobQ/CobB/MinD/ParA_Nub-bd_dom"/>
</dbReference>
<evidence type="ECO:0000256" key="5">
    <source>
        <dbReference type="ARBA" id="ARBA00022840"/>
    </source>
</evidence>
<dbReference type="AlphaFoldDB" id="A0AA42CKB2"/>
<dbReference type="InterPro" id="IPR005702">
    <property type="entry name" value="Wzc-like_C"/>
</dbReference>
<dbReference type="GO" id="GO:0004713">
    <property type="term" value="F:protein tyrosine kinase activity"/>
    <property type="evidence" value="ECO:0007669"/>
    <property type="project" value="TreeGrafter"/>
</dbReference>
<dbReference type="Gene3D" id="3.40.50.300">
    <property type="entry name" value="P-loop containing nucleotide triphosphate hydrolases"/>
    <property type="match status" value="1"/>
</dbReference>
<evidence type="ECO:0000259" key="10">
    <source>
        <dbReference type="Pfam" id="PF02706"/>
    </source>
</evidence>